<sequence>MLFFLCFLAGSTFAQTTGPEEGYFLVHDFRNDWRVYDEGMKAYVPYIREIHQDYGSYSVILDLAQNRHYYLLYRSNQENYLFINGSLQKQLPIDKWTVFKLDSLYKAYPDHRVLLTLYGPQSGIEQKTLQIGHKVAAGQKPIYVSESFLQARPRDTSPFENFYVLAALLLLVAYATLYQLFPRGFIRYLSIKDLLTIQTREGAALVTRGLFEVANLLFLLLISFLISYLYQLIRHRGIDLFQSQDLFSYEESLGKLFLYFFVIGILIFIVFIFKYLMINILGHIYRFDKIVNIHFFKSIQASAIFYTFLSLGMLLMLNSFPSLTFHWDTLLVIPITGFYIGRLLLLYFSINKLSDAKNLYLFSYLCIVELVPFIIGLKFAL</sequence>
<keyword evidence="1" id="KW-0472">Membrane</keyword>
<keyword evidence="1" id="KW-1133">Transmembrane helix</keyword>
<dbReference type="AlphaFoldDB" id="A0A2S7IKD8"/>
<reference evidence="3" key="1">
    <citation type="submission" date="2018-02" db="EMBL/GenBank/DDBJ databases">
        <title>Genome sequencing of Solimonas sp. HR-BB.</title>
        <authorList>
            <person name="Lee Y."/>
            <person name="Jeon C.O."/>
        </authorList>
    </citation>
    <scope>NUCLEOTIDE SEQUENCE [LARGE SCALE GENOMIC DNA]</scope>
    <source>
        <strain evidence="3">HR-U</strain>
    </source>
</reference>
<evidence type="ECO:0000313" key="2">
    <source>
        <dbReference type="EMBL" id="PQA58194.1"/>
    </source>
</evidence>
<proteinExistence type="predicted"/>
<comment type="caution">
    <text evidence="2">The sequence shown here is derived from an EMBL/GenBank/DDBJ whole genome shotgun (WGS) entry which is preliminary data.</text>
</comment>
<feature type="transmembrane region" description="Helical" evidence="1">
    <location>
        <begin position="298"/>
        <end position="317"/>
    </location>
</feature>
<accession>A0A2S7IKD8</accession>
<dbReference type="Proteomes" id="UP000239590">
    <property type="component" value="Unassembled WGS sequence"/>
</dbReference>
<dbReference type="Pfam" id="PF14093">
    <property type="entry name" value="DUF4271"/>
    <property type="match status" value="1"/>
</dbReference>
<evidence type="ECO:0000313" key="3">
    <source>
        <dbReference type="Proteomes" id="UP000239590"/>
    </source>
</evidence>
<feature type="transmembrane region" description="Helical" evidence="1">
    <location>
        <begin position="256"/>
        <end position="277"/>
    </location>
</feature>
<dbReference type="EMBL" id="PTRA01000001">
    <property type="protein sequence ID" value="PQA58194.1"/>
    <property type="molecule type" value="Genomic_DNA"/>
</dbReference>
<feature type="transmembrane region" description="Helical" evidence="1">
    <location>
        <begin position="329"/>
        <end position="348"/>
    </location>
</feature>
<dbReference type="InterPro" id="IPR025367">
    <property type="entry name" value="DUF4271"/>
</dbReference>
<keyword evidence="1" id="KW-0812">Transmembrane</keyword>
<keyword evidence="3" id="KW-1185">Reference proteome</keyword>
<name>A0A2S7IKD8_9BACT</name>
<dbReference type="OrthoDB" id="975088at2"/>
<evidence type="ECO:0000256" key="1">
    <source>
        <dbReference type="SAM" id="Phobius"/>
    </source>
</evidence>
<organism evidence="2 3">
    <name type="scientific">Siphonobacter curvatus</name>
    <dbReference type="NCBI Taxonomy" id="2094562"/>
    <lineage>
        <taxon>Bacteria</taxon>
        <taxon>Pseudomonadati</taxon>
        <taxon>Bacteroidota</taxon>
        <taxon>Cytophagia</taxon>
        <taxon>Cytophagales</taxon>
        <taxon>Cytophagaceae</taxon>
        <taxon>Siphonobacter</taxon>
    </lineage>
</organism>
<feature type="transmembrane region" description="Helical" evidence="1">
    <location>
        <begin position="162"/>
        <end position="181"/>
    </location>
</feature>
<gene>
    <name evidence="2" type="ORF">C5O19_00500</name>
</gene>
<protein>
    <submittedName>
        <fullName evidence="2">DUF4271 domain-containing protein</fullName>
    </submittedName>
</protein>
<feature type="transmembrane region" description="Helical" evidence="1">
    <location>
        <begin position="360"/>
        <end position="380"/>
    </location>
</feature>
<feature type="transmembrane region" description="Helical" evidence="1">
    <location>
        <begin position="202"/>
        <end position="230"/>
    </location>
</feature>